<reference evidence="2" key="1">
    <citation type="submission" date="2020-03" db="EMBL/GenBank/DDBJ databases">
        <title>The deep terrestrial virosphere.</title>
        <authorList>
            <person name="Holmfeldt K."/>
            <person name="Nilsson E."/>
            <person name="Simone D."/>
            <person name="Lopez-Fernandez M."/>
            <person name="Wu X."/>
            <person name="de Brujin I."/>
            <person name="Lundin D."/>
            <person name="Andersson A."/>
            <person name="Bertilsson S."/>
            <person name="Dopson M."/>
        </authorList>
    </citation>
    <scope>NUCLEOTIDE SEQUENCE</scope>
    <source>
        <strain evidence="2">MM415A00378</strain>
    </source>
</reference>
<proteinExistence type="predicted"/>
<protein>
    <recommendedName>
        <fullName evidence="1">DUF4815 domain-containing protein</fullName>
    </recommendedName>
</protein>
<accession>A0A6M3KKY5</accession>
<dbReference type="Pfam" id="PF16075">
    <property type="entry name" value="DUF4815"/>
    <property type="match status" value="1"/>
</dbReference>
<organism evidence="2">
    <name type="scientific">viral metagenome</name>
    <dbReference type="NCBI Taxonomy" id="1070528"/>
    <lineage>
        <taxon>unclassified sequences</taxon>
        <taxon>metagenomes</taxon>
        <taxon>organismal metagenomes</taxon>
    </lineage>
</organism>
<name>A0A6M3KKY5_9ZZZZ</name>
<feature type="domain" description="DUF4815" evidence="1">
    <location>
        <begin position="8"/>
        <end position="575"/>
    </location>
</feature>
<evidence type="ECO:0000313" key="2">
    <source>
        <dbReference type="EMBL" id="QJA82676.1"/>
    </source>
</evidence>
<dbReference type="AlphaFoldDB" id="A0A6M3KKY5"/>
<evidence type="ECO:0000259" key="1">
    <source>
        <dbReference type="Pfam" id="PF16075"/>
    </source>
</evidence>
<dbReference type="EMBL" id="MT142493">
    <property type="protein sequence ID" value="QJA82676.1"/>
    <property type="molecule type" value="Genomic_DNA"/>
</dbReference>
<gene>
    <name evidence="2" type="ORF">MM415A00378_0021</name>
</gene>
<sequence length="1044" mass="111165">MSANPHAIYDRFNPAKNYDRHLFRADKVLQSAELNEVQRAMHARIAGIAGLLMKEGSIISGAGIIVNHSTGATTCEAGALYVAGAARGVPPAALVIATVGVVFVGVYLVRDTITELEDPELLNPAVGTDGYKEPGAARERVQLAWGVQGSGQAGDFFPVWTVEDGWVRPKDAPPNIDAVTTAIKAYDVASTGGTYIVRGMELRMAADLPTGEQVYNLGEGAARINGAALELPSGRRVVFNALPDLQWIDSEPHLSTTDGAQRIDFDRWPMVGVPQVRIIKRRTVDVVHGGFVGAADPLPDNSVQQIELIQQGATVFANPADYKLTAGQVDWAAGGAEPAPGSTYQVTYLYIAVVAATAVDSRGLTVTGAVAGTTVLLSYNFALRRIDRLTLSADGDIAWVRGVPAPWIPIAPQVPGNVLTIASVYQTWDAQRRVTLDGVRMVPMSEIADYRAMISRILLDQAEIRLAVDISGRYSGIKKGLFADPMLNNAMRDAGQPQTALIAASALRLPIAFTVHQIGTAIKTRQSPAYAHRAALSQLARTGSMLVNPYSAFDPLPRPVTLTPAVDRWTDVYDTWGLPTSVAINWFASTAGMDEAKVRSQTTSPLEYLRQIDVRFDLNFGPGETLQSVTFDGVAVVPEPLPGGTLMADAQGLLSGTFPIPANVPAGTKAVDFRGTGGSAASALFTGQGERTDREMSQIIYFRVQPVDPLAQTFMLDAPVHNTGVDLWFTAKGTTGALVQVREAENGFPTARILTETRLLPAAIKTDGTATRAEWSPVVLQAGREYALVVLSDDDTTALSLAKLGGWDEHALRWVTSQPYQVGVMLSSSNASTWTAHQDQDLTFALLAANYSEAERVIDLGTVNVVDATDLCVQAYAHQPSTAAACVFDIAATGIAHTVQAAPGQVVELPSRYTGPVQVKARLRGDANFAAVLEPGMQLVVGSLQDAGDYISPMLGAGGMVTVRATLEAYLPAGTSLQVHAKADAPGADWIEVPYLSSSAMTAGVMELTYELGGLAAERLRLRVTVHGGFNARPWATNLRAVVL</sequence>
<dbReference type="InterPro" id="IPR032096">
    <property type="entry name" value="DUF4815"/>
</dbReference>